<evidence type="ECO:0000259" key="4">
    <source>
        <dbReference type="Pfam" id="PF25221"/>
    </source>
</evidence>
<feature type="domain" description="Lnb-like transmembrane" evidence="4">
    <location>
        <begin position="286"/>
        <end position="382"/>
    </location>
</feature>
<evidence type="ECO:0008006" key="7">
    <source>
        <dbReference type="Google" id="ProtNLM"/>
    </source>
</evidence>
<sequence length="418" mass="46573">MHDHGRTPASPRLSRFIASVASLLLCCLLLWPSHAQAGVANAPGSNLEVSLVTYGPGDTYWERFGHDAIELRDTVSGEAVTFNYGVFDFDESGFLLNFARGQMHYLMDAAPSDVDQHYYTEVGRSVTRQRLAFTPAQAAEMRDYLLWNLQPENVRYEYDYYVRNCATRVRDAIDKALGGVMKPQLEARAGGMTYRQQTARLMSQQAWLMLILDLGLGPYADQPMNAWQEAFLPMELQSEVRHVTVNNAEGHAQPLVLDEQVVSPNRLDAPPATAPDLRLPLALAGLIFAILLIAAYRFAPVVYALLGSLYLVLAGLVGLALLILWTLTTHHSAWGNANLLLFNPLAFLLLAALWRSRKRLPASRFANSVIALQLLAVLAACLMHLLPGVVQQNQPWLLFALPIWLAMAWMLRKQRAPI</sequence>
<gene>
    <name evidence="5" type="ORF">ABIC75_002275</name>
</gene>
<reference evidence="5 6" key="1">
    <citation type="submission" date="2024-06" db="EMBL/GenBank/DDBJ databases">
        <title>Sorghum-associated microbial communities from plants grown in Nebraska, USA.</title>
        <authorList>
            <person name="Schachtman D."/>
        </authorList>
    </citation>
    <scope>NUCLEOTIDE SEQUENCE [LARGE SCALE GENOMIC DNA]</scope>
    <source>
        <strain evidence="5 6">1073</strain>
    </source>
</reference>
<keyword evidence="2" id="KW-0732">Signal</keyword>
<dbReference type="EMBL" id="JBEPMU010000003">
    <property type="protein sequence ID" value="MET3652543.1"/>
    <property type="molecule type" value="Genomic_DNA"/>
</dbReference>
<dbReference type="Pfam" id="PF13387">
    <property type="entry name" value="Lnb_N"/>
    <property type="match status" value="1"/>
</dbReference>
<feature type="signal peptide" evidence="2">
    <location>
        <begin position="1"/>
        <end position="37"/>
    </location>
</feature>
<keyword evidence="1" id="KW-1133">Transmembrane helix</keyword>
<feature type="domain" description="Lnb N-terminal periplasmic" evidence="3">
    <location>
        <begin position="43"/>
        <end position="188"/>
    </location>
</feature>
<evidence type="ECO:0000256" key="1">
    <source>
        <dbReference type="SAM" id="Phobius"/>
    </source>
</evidence>
<evidence type="ECO:0000256" key="2">
    <source>
        <dbReference type="SAM" id="SignalP"/>
    </source>
</evidence>
<feature type="transmembrane region" description="Helical" evidence="1">
    <location>
        <begin position="333"/>
        <end position="353"/>
    </location>
</feature>
<protein>
    <recommendedName>
        <fullName evidence="7">DUF4105 domain-containing protein</fullName>
    </recommendedName>
</protein>
<feature type="transmembrane region" description="Helical" evidence="1">
    <location>
        <begin position="303"/>
        <end position="327"/>
    </location>
</feature>
<organism evidence="5 6">
    <name type="scientific">Dyella japonica</name>
    <dbReference type="NCBI Taxonomy" id="231455"/>
    <lineage>
        <taxon>Bacteria</taxon>
        <taxon>Pseudomonadati</taxon>
        <taxon>Pseudomonadota</taxon>
        <taxon>Gammaproteobacteria</taxon>
        <taxon>Lysobacterales</taxon>
        <taxon>Rhodanobacteraceae</taxon>
        <taxon>Dyella</taxon>
    </lineage>
</organism>
<dbReference type="Proteomes" id="UP001549184">
    <property type="component" value="Unassembled WGS sequence"/>
</dbReference>
<dbReference type="InterPro" id="IPR025178">
    <property type="entry name" value="Lnb_N"/>
</dbReference>
<keyword evidence="1" id="KW-0472">Membrane</keyword>
<comment type="caution">
    <text evidence="5">The sequence shown here is derived from an EMBL/GenBank/DDBJ whole genome shotgun (WGS) entry which is preliminary data.</text>
</comment>
<feature type="transmembrane region" description="Helical" evidence="1">
    <location>
        <begin position="365"/>
        <end position="387"/>
    </location>
</feature>
<dbReference type="InterPro" id="IPR057436">
    <property type="entry name" value="5TMH_Lnb"/>
</dbReference>
<feature type="transmembrane region" description="Helical" evidence="1">
    <location>
        <begin position="393"/>
        <end position="411"/>
    </location>
</feature>
<evidence type="ECO:0000259" key="3">
    <source>
        <dbReference type="Pfam" id="PF13387"/>
    </source>
</evidence>
<accession>A0ABV2JUM0</accession>
<keyword evidence="1" id="KW-0812">Transmembrane</keyword>
<evidence type="ECO:0000313" key="6">
    <source>
        <dbReference type="Proteomes" id="UP001549184"/>
    </source>
</evidence>
<feature type="chain" id="PRO_5046750134" description="DUF4105 domain-containing protein" evidence="2">
    <location>
        <begin position="38"/>
        <end position="418"/>
    </location>
</feature>
<name>A0ABV2JUM0_9GAMM</name>
<keyword evidence="6" id="KW-1185">Reference proteome</keyword>
<dbReference type="Pfam" id="PF25221">
    <property type="entry name" value="5TMH_Lnb"/>
    <property type="match status" value="1"/>
</dbReference>
<evidence type="ECO:0000313" key="5">
    <source>
        <dbReference type="EMBL" id="MET3652543.1"/>
    </source>
</evidence>
<feature type="transmembrane region" description="Helical" evidence="1">
    <location>
        <begin position="277"/>
        <end position="296"/>
    </location>
</feature>
<proteinExistence type="predicted"/>